<dbReference type="Pfam" id="PF04932">
    <property type="entry name" value="Wzy_C"/>
    <property type="match status" value="1"/>
</dbReference>
<feature type="transmembrane region" description="Helical" evidence="5">
    <location>
        <begin position="485"/>
        <end position="503"/>
    </location>
</feature>
<feature type="transmembrane region" description="Helical" evidence="5">
    <location>
        <begin position="267"/>
        <end position="300"/>
    </location>
</feature>
<evidence type="ECO:0000256" key="1">
    <source>
        <dbReference type="ARBA" id="ARBA00004141"/>
    </source>
</evidence>
<keyword evidence="2 5" id="KW-0812">Transmembrane</keyword>
<dbReference type="GO" id="GO:0005886">
    <property type="term" value="C:plasma membrane"/>
    <property type="evidence" value="ECO:0000318"/>
    <property type="project" value="GO_Central"/>
</dbReference>
<organism evidence="7 8">
    <name type="scientific">Rhodopirellula baltica (strain DSM 10527 / NCIMB 13988 / SH1)</name>
    <dbReference type="NCBI Taxonomy" id="243090"/>
    <lineage>
        <taxon>Bacteria</taxon>
        <taxon>Pseudomonadati</taxon>
        <taxon>Planctomycetota</taxon>
        <taxon>Planctomycetia</taxon>
        <taxon>Pirellulales</taxon>
        <taxon>Pirellulaceae</taxon>
        <taxon>Rhodopirellula</taxon>
    </lineage>
</organism>
<evidence type="ECO:0000313" key="8">
    <source>
        <dbReference type="Proteomes" id="UP000001025"/>
    </source>
</evidence>
<dbReference type="KEGG" id="rba:RB1372"/>
<feature type="transmembrane region" description="Helical" evidence="5">
    <location>
        <begin position="42"/>
        <end position="62"/>
    </location>
</feature>
<dbReference type="EMBL" id="BX294135">
    <property type="protein sequence ID" value="CAD72060.1"/>
    <property type="molecule type" value="Genomic_DNA"/>
</dbReference>
<reference evidence="7 8" key="1">
    <citation type="journal article" date="2003" name="Proc. Natl. Acad. Sci. U.S.A.">
        <title>Complete genome sequence of the marine planctomycete Pirellula sp. strain 1.</title>
        <authorList>
            <person name="Gloeckner F.O."/>
            <person name="Kube M."/>
            <person name="Bauer M."/>
            <person name="Teeling H."/>
            <person name="Lombardot T."/>
            <person name="Ludwig W."/>
            <person name="Gade D."/>
            <person name="Beck A."/>
            <person name="Borzym K."/>
            <person name="Heitmann K."/>
            <person name="Rabus R."/>
            <person name="Schlesner H."/>
            <person name="Amann R."/>
            <person name="Reinhardt R."/>
        </authorList>
    </citation>
    <scope>NUCLEOTIDE SEQUENCE [LARGE SCALE GENOMIC DNA]</scope>
    <source>
        <strain evidence="8">DSM 10527 / NCIMB 13988 / SH1</strain>
    </source>
</reference>
<keyword evidence="4 5" id="KW-0472">Membrane</keyword>
<dbReference type="HOGENOM" id="CLU_504190_0_0_0"/>
<sequence>MSSMHAIGTKLNTGKVVATVKLDDSLHPETPVEMRCRPSSELLFRMTLLLILILFAIIPWSIPILHNARTWTLVMAVLFLGTVFGPAFFAFNGFVQISLDRLLWVAVIGVAVFRVLTGENKLPRVTRTDGVVLGLVAITLLSCLRFGMFGDGQPPIARWLFYMALPCSLYAVMRTATFTRQDIHRMVTALIAMGAYLAFTGVMEMLDLRALVFPRFINDPEVWEFYGRGRGPLLNPAGNGILLTLALAACASRFLDSGRHGKAWYALLALLMLAGCYSTLTRSVWLGAIAALGWIGMIYVPRRVRIVALAGVVVFSGAMAMGLKDQMMSMKRDKALSAADAAKSVELRPLLALVAYEMFLDRPLGGHGYGNYFDAAEPYHAIRRHGVPLENARPYMQHNVFLSTLVDLGLFGFSMHLLMLIGLFCLAWQLASAKHADATGSQMRATLWDPIAEDHRRTIGILMLGLLSGYVCNGMFHEVGIIHMVHMYLFAMAGVLVTLHQTAESTVANPMPRWNPFLRWTPTVGAAHEAAYGGKTPLHG</sequence>
<dbReference type="GO" id="GO:0000271">
    <property type="term" value="P:polysaccharide biosynthetic process"/>
    <property type="evidence" value="ECO:0000318"/>
    <property type="project" value="GO_Central"/>
</dbReference>
<feature type="transmembrane region" description="Helical" evidence="5">
    <location>
        <begin position="101"/>
        <end position="118"/>
    </location>
</feature>
<dbReference type="InterPro" id="IPR007016">
    <property type="entry name" value="O-antigen_ligase-rel_domated"/>
</dbReference>
<keyword evidence="8" id="KW-1185">Reference proteome</keyword>
<dbReference type="InParanoid" id="Q7UXE7"/>
<feature type="transmembrane region" description="Helical" evidence="5">
    <location>
        <begin position="185"/>
        <end position="206"/>
    </location>
</feature>
<evidence type="ECO:0000313" key="7">
    <source>
        <dbReference type="EMBL" id="CAD72060.1"/>
    </source>
</evidence>
<keyword evidence="3 5" id="KW-1133">Transmembrane helix</keyword>
<feature type="transmembrane region" description="Helical" evidence="5">
    <location>
        <begin position="405"/>
        <end position="431"/>
    </location>
</feature>
<dbReference type="eggNOG" id="COG3307">
    <property type="taxonomic scope" value="Bacteria"/>
</dbReference>
<feature type="transmembrane region" description="Helical" evidence="5">
    <location>
        <begin position="130"/>
        <end position="150"/>
    </location>
</feature>
<evidence type="ECO:0000256" key="4">
    <source>
        <dbReference type="ARBA" id="ARBA00023136"/>
    </source>
</evidence>
<dbReference type="STRING" id="243090.RB1372"/>
<proteinExistence type="predicted"/>
<feature type="transmembrane region" description="Helical" evidence="5">
    <location>
        <begin position="156"/>
        <end position="173"/>
    </location>
</feature>
<evidence type="ECO:0000256" key="2">
    <source>
        <dbReference type="ARBA" id="ARBA00022692"/>
    </source>
</evidence>
<evidence type="ECO:0000256" key="5">
    <source>
        <dbReference type="SAM" id="Phobius"/>
    </source>
</evidence>
<accession>Q7UXE7</accession>
<evidence type="ECO:0000259" key="6">
    <source>
        <dbReference type="Pfam" id="PF04932"/>
    </source>
</evidence>
<feature type="transmembrane region" description="Helical" evidence="5">
    <location>
        <begin position="306"/>
        <end position="323"/>
    </location>
</feature>
<protein>
    <recommendedName>
        <fullName evidence="6">O-antigen ligase-related domain-containing protein</fullName>
    </recommendedName>
</protein>
<evidence type="ECO:0000256" key="3">
    <source>
        <dbReference type="ARBA" id="ARBA00022989"/>
    </source>
</evidence>
<feature type="domain" description="O-antigen ligase-related" evidence="6">
    <location>
        <begin position="268"/>
        <end position="415"/>
    </location>
</feature>
<dbReference type="GO" id="GO:0016757">
    <property type="term" value="F:glycosyltransferase activity"/>
    <property type="evidence" value="ECO:0000318"/>
    <property type="project" value="GO_Central"/>
</dbReference>
<dbReference type="InterPro" id="IPR051533">
    <property type="entry name" value="WaaL-like"/>
</dbReference>
<feature type="transmembrane region" description="Helical" evidence="5">
    <location>
        <begin position="74"/>
        <end position="95"/>
    </location>
</feature>
<name>Q7UXE7_RHOBA</name>
<gene>
    <name evidence="7" type="ordered locus">RB1372</name>
</gene>
<dbReference type="EnsemblBacteria" id="CAD72060">
    <property type="protein sequence ID" value="CAD72060"/>
    <property type="gene ID" value="RB1372"/>
</dbReference>
<dbReference type="AlphaFoldDB" id="Q7UXE7"/>
<dbReference type="Proteomes" id="UP000001025">
    <property type="component" value="Chromosome"/>
</dbReference>
<dbReference type="PANTHER" id="PTHR37422">
    <property type="entry name" value="TEICHURONIC ACID BIOSYNTHESIS PROTEIN TUAE"/>
    <property type="match status" value="1"/>
</dbReference>
<comment type="subcellular location">
    <subcellularLocation>
        <location evidence="1">Membrane</location>
        <topology evidence="1">Multi-pass membrane protein</topology>
    </subcellularLocation>
</comment>
<feature type="transmembrane region" description="Helical" evidence="5">
    <location>
        <begin position="237"/>
        <end position="255"/>
    </location>
</feature>
<dbReference type="OrthoDB" id="9806320at2"/>
<dbReference type="PANTHER" id="PTHR37422:SF23">
    <property type="entry name" value="TEICHURONIC ACID BIOSYNTHESIS PROTEIN TUAE"/>
    <property type="match status" value="1"/>
</dbReference>